<feature type="domain" description="Exportin-7/Ran-binding protein 17 TPR repeats" evidence="9">
    <location>
        <begin position="506"/>
        <end position="661"/>
    </location>
</feature>
<dbReference type="InterPro" id="IPR057947">
    <property type="entry name" value="TPR_XPO7/RBP17"/>
</dbReference>
<keyword evidence="7" id="KW-0539">Nucleus</keyword>
<dbReference type="PANTHER" id="PTHR12596">
    <property type="entry name" value="EXPORTIN 4,7-RELATED"/>
    <property type="match status" value="1"/>
</dbReference>
<protein>
    <recommendedName>
        <fullName evidence="9">Exportin-7/Ran-binding protein 17 TPR repeats domain-containing protein</fullName>
    </recommendedName>
</protein>
<dbReference type="GO" id="GO:0006611">
    <property type="term" value="P:protein export from nucleus"/>
    <property type="evidence" value="ECO:0007669"/>
    <property type="project" value="TreeGrafter"/>
</dbReference>
<evidence type="ECO:0000256" key="2">
    <source>
        <dbReference type="ARBA" id="ARBA00004496"/>
    </source>
</evidence>
<comment type="caution">
    <text evidence="10">The sequence shown here is derived from an EMBL/GenBank/DDBJ whole genome shotgun (WGS) entry which is preliminary data.</text>
</comment>
<comment type="subcellular location">
    <subcellularLocation>
        <location evidence="2">Cytoplasm</location>
    </subcellularLocation>
    <subcellularLocation>
        <location evidence="1">Nucleus</location>
    </subcellularLocation>
</comment>
<dbReference type="InterPro" id="IPR011989">
    <property type="entry name" value="ARM-like"/>
</dbReference>
<evidence type="ECO:0000313" key="11">
    <source>
        <dbReference type="Proteomes" id="UP001150907"/>
    </source>
</evidence>
<evidence type="ECO:0000256" key="1">
    <source>
        <dbReference type="ARBA" id="ARBA00004123"/>
    </source>
</evidence>
<dbReference type="GO" id="GO:0005643">
    <property type="term" value="C:nuclear pore"/>
    <property type="evidence" value="ECO:0007669"/>
    <property type="project" value="TreeGrafter"/>
</dbReference>
<evidence type="ECO:0000256" key="7">
    <source>
        <dbReference type="ARBA" id="ARBA00023242"/>
    </source>
</evidence>
<dbReference type="InterPro" id="IPR044189">
    <property type="entry name" value="XPO4/7-like"/>
</dbReference>
<dbReference type="AlphaFoldDB" id="A0A9W8EKG2"/>
<evidence type="ECO:0000256" key="3">
    <source>
        <dbReference type="ARBA" id="ARBA00009466"/>
    </source>
</evidence>
<dbReference type="PANTHER" id="PTHR12596:SF2">
    <property type="entry name" value="EXPORTIN-7 ISOFORM X1"/>
    <property type="match status" value="1"/>
</dbReference>
<gene>
    <name evidence="10" type="ORF">H4R26_002110</name>
</gene>
<evidence type="ECO:0000256" key="8">
    <source>
        <dbReference type="SAM" id="MobiDB-lite"/>
    </source>
</evidence>
<dbReference type="OrthoDB" id="244158at2759"/>
<dbReference type="GO" id="GO:0005737">
    <property type="term" value="C:cytoplasm"/>
    <property type="evidence" value="ECO:0007669"/>
    <property type="project" value="UniProtKB-SubCell"/>
</dbReference>
<evidence type="ECO:0000256" key="6">
    <source>
        <dbReference type="ARBA" id="ARBA00022927"/>
    </source>
</evidence>
<evidence type="ECO:0000256" key="5">
    <source>
        <dbReference type="ARBA" id="ARBA00022490"/>
    </source>
</evidence>
<dbReference type="EMBL" id="JANBQF010000117">
    <property type="protein sequence ID" value="KAJ2005132.1"/>
    <property type="molecule type" value="Genomic_DNA"/>
</dbReference>
<sequence>MNFGGEAERQQQQPTLEQLDAWCSQALSSASAAERSEAERRLRYYFPTFSETQAEVAESHGFSAGQARVMAVFHSIKGPGDAGKLMSWFLHQTWQVFSITYIVNRLRTLVLNHLNVMSTEQKTELRNSLFAAIREKSADMPGFLIYDMARTLALVVMFTWFEVEDSKDVVDSILDMAGTSAANEVLGLQMMRAFVEEFNKELAAKYMSKQRRVVVTFRDRQLKSIYEHALAAMRAGLEGEDSEEGRMVVSQALLLQRECLGFDFIGLAADEASDEAVAIQIPSTWKDVIQVDGFLDAFFEGYRRSAPPLSSQFIEVLVLVASLRRSFYMESVRVAFVTRMAAGVAEILAGGVGLDDVENYHHVCRLLARFRSIHTLVEIEETAVHRRLLEAVAAFSVTGLRLWAWSANSVAPLLTFWARVAATHDGRDAERAAAGDVVAAALPRIVGEYVRAMMQASADDAAADGPLDDEDALLEAMALAGGIARAAYGPCVAVILDLLRGDHEAAQLACAVYAAAACIGARQPYKATGDDDRRDADLFAAGLGLLGHVAASEALELSFLQLLGAFRAAYAADASHGAAAALARLGERVGLRDGAGVADVVVARLLFNLRTWDPASRVTRRSLQLFHDATAGYVGVRQVARLGSAAALLENHASPELRFVRGLDEYKPRALYYAGVARLLLAGEPSRAQFDAFARPWAAAAEALLADESDAAALLRLLRDWRGFLAAVAAKRGFALFFAWLGAAHRMDVVHRAVVARDARVQVAALKFLAEFVYNRTQRLSFDVAAATGVLMFRDASRALWAYGSAVLAAAREPVRDEYKERLKGVSVCFTVLTRLVAGKYVALGVMPLYGDDALDRALRMALALLQLVPPRDAIAYPKVGRAATALLDVLLARPLVGLVPLDAAAYEHAMRVCVEAFDHADAAVSSSACSVVDAALTAAIQSDDDDDAGVVGALVRDRPDITCFLLRAVLNIVLFEDRPNDWSFSRPLFCLIVLDSAFALQYTSQIVQYQPPERRADLIKALKDLLSSTEFVLSTVNRDRFTQALTQYRREVSSKNLILMVPTDQTMGESVDILAGKPGGEGELGKDGSGENEASMAE</sequence>
<dbReference type="Gene3D" id="1.25.10.10">
    <property type="entry name" value="Leucine-rich Repeat Variant"/>
    <property type="match status" value="1"/>
</dbReference>
<dbReference type="Pfam" id="PF25795">
    <property type="entry name" value="TPR_XPO7"/>
    <property type="match status" value="1"/>
</dbReference>
<name>A0A9W8EKG2_9FUNG</name>
<keyword evidence="4" id="KW-0813">Transport</keyword>
<organism evidence="10 11">
    <name type="scientific">Coemansia thaxteri</name>
    <dbReference type="NCBI Taxonomy" id="2663907"/>
    <lineage>
        <taxon>Eukaryota</taxon>
        <taxon>Fungi</taxon>
        <taxon>Fungi incertae sedis</taxon>
        <taxon>Zoopagomycota</taxon>
        <taxon>Kickxellomycotina</taxon>
        <taxon>Kickxellomycetes</taxon>
        <taxon>Kickxellales</taxon>
        <taxon>Kickxellaceae</taxon>
        <taxon>Coemansia</taxon>
    </lineage>
</organism>
<evidence type="ECO:0000259" key="9">
    <source>
        <dbReference type="Pfam" id="PF25795"/>
    </source>
</evidence>
<keyword evidence="5" id="KW-0963">Cytoplasm</keyword>
<dbReference type="GO" id="GO:0005049">
    <property type="term" value="F:nuclear export signal receptor activity"/>
    <property type="evidence" value="ECO:0007669"/>
    <property type="project" value="InterPro"/>
</dbReference>
<keyword evidence="11" id="KW-1185">Reference proteome</keyword>
<accession>A0A9W8EKG2</accession>
<evidence type="ECO:0000313" key="10">
    <source>
        <dbReference type="EMBL" id="KAJ2005132.1"/>
    </source>
</evidence>
<evidence type="ECO:0000256" key="4">
    <source>
        <dbReference type="ARBA" id="ARBA00022448"/>
    </source>
</evidence>
<feature type="region of interest" description="Disordered" evidence="8">
    <location>
        <begin position="1076"/>
        <end position="1099"/>
    </location>
</feature>
<dbReference type="Proteomes" id="UP001150907">
    <property type="component" value="Unassembled WGS sequence"/>
</dbReference>
<reference evidence="10" key="1">
    <citation type="submission" date="2022-07" db="EMBL/GenBank/DDBJ databases">
        <title>Phylogenomic reconstructions and comparative analyses of Kickxellomycotina fungi.</title>
        <authorList>
            <person name="Reynolds N.K."/>
            <person name="Stajich J.E."/>
            <person name="Barry K."/>
            <person name="Grigoriev I.V."/>
            <person name="Crous P."/>
            <person name="Smith M.E."/>
        </authorList>
    </citation>
    <scope>NUCLEOTIDE SEQUENCE</scope>
    <source>
        <strain evidence="10">IMI 214461</strain>
    </source>
</reference>
<proteinExistence type="inferred from homology"/>
<comment type="similarity">
    <text evidence="3">Belongs to the exportin family.</text>
</comment>
<keyword evidence="6" id="KW-0653">Protein transport</keyword>